<accession>A0A6M0SH85</accession>
<keyword evidence="11" id="KW-1133">Transmembrane helix</keyword>
<dbReference type="CDD" id="cd14014">
    <property type="entry name" value="STKc_PknB_like"/>
    <property type="match status" value="1"/>
</dbReference>
<dbReference type="EC" id="2.7.11.1" evidence="1"/>
<evidence type="ECO:0000313" key="13">
    <source>
        <dbReference type="EMBL" id="NEZ66972.1"/>
    </source>
</evidence>
<dbReference type="SUPFAM" id="SSF50998">
    <property type="entry name" value="Quinoprotein alcohol dehydrogenase-like"/>
    <property type="match status" value="1"/>
</dbReference>
<feature type="compositionally biased region" description="Basic residues" evidence="10">
    <location>
        <begin position="385"/>
        <end position="395"/>
    </location>
</feature>
<dbReference type="PANTHER" id="PTHR24363:SF0">
    <property type="entry name" value="SERINE_THREONINE KINASE LIKE DOMAIN CONTAINING 1"/>
    <property type="match status" value="1"/>
</dbReference>
<evidence type="ECO:0000256" key="8">
    <source>
        <dbReference type="ARBA" id="ARBA00048679"/>
    </source>
</evidence>
<comment type="catalytic activity">
    <reaction evidence="7">
        <text>L-threonyl-[protein] + ATP = O-phospho-L-threonyl-[protein] + ADP + H(+)</text>
        <dbReference type="Rhea" id="RHEA:46608"/>
        <dbReference type="Rhea" id="RHEA-COMP:11060"/>
        <dbReference type="Rhea" id="RHEA-COMP:11605"/>
        <dbReference type="ChEBI" id="CHEBI:15378"/>
        <dbReference type="ChEBI" id="CHEBI:30013"/>
        <dbReference type="ChEBI" id="CHEBI:30616"/>
        <dbReference type="ChEBI" id="CHEBI:61977"/>
        <dbReference type="ChEBI" id="CHEBI:456216"/>
        <dbReference type="EC" id="2.7.11.1"/>
    </reaction>
</comment>
<dbReference type="InterPro" id="IPR017441">
    <property type="entry name" value="Protein_kinase_ATP_BS"/>
</dbReference>
<dbReference type="SUPFAM" id="SSF56112">
    <property type="entry name" value="Protein kinase-like (PK-like)"/>
    <property type="match status" value="1"/>
</dbReference>
<keyword evidence="11" id="KW-0812">Transmembrane</keyword>
<keyword evidence="2" id="KW-0723">Serine/threonine-protein kinase</keyword>
<dbReference type="InterPro" id="IPR000719">
    <property type="entry name" value="Prot_kinase_dom"/>
</dbReference>
<dbReference type="SMART" id="SM00220">
    <property type="entry name" value="S_TKc"/>
    <property type="match status" value="1"/>
</dbReference>
<name>A0A6M0SH85_9CYAN</name>
<dbReference type="Gene3D" id="1.10.510.10">
    <property type="entry name" value="Transferase(Phosphotransferase) domain 1"/>
    <property type="match status" value="1"/>
</dbReference>
<evidence type="ECO:0000256" key="6">
    <source>
        <dbReference type="ARBA" id="ARBA00022840"/>
    </source>
</evidence>
<gene>
    <name evidence="13" type="ORF">D0962_30180</name>
</gene>
<dbReference type="GO" id="GO:0004674">
    <property type="term" value="F:protein serine/threonine kinase activity"/>
    <property type="evidence" value="ECO:0007669"/>
    <property type="project" value="UniProtKB-KW"/>
</dbReference>
<evidence type="ECO:0000256" key="9">
    <source>
        <dbReference type="PROSITE-ProRule" id="PRU10141"/>
    </source>
</evidence>
<reference evidence="13 14" key="1">
    <citation type="journal article" date="2020" name="Microb. Ecol.">
        <title>Ecogenomics of the Marine Benthic Filamentous Cyanobacterium Adonisia.</title>
        <authorList>
            <person name="Walter J.M."/>
            <person name="Coutinho F.H."/>
            <person name="Leomil L."/>
            <person name="Hargreaves P.I."/>
            <person name="Campeao M.E."/>
            <person name="Vieira V.V."/>
            <person name="Silva B.S."/>
            <person name="Fistarol G.O."/>
            <person name="Salomon P.S."/>
            <person name="Sawabe T."/>
            <person name="Mino S."/>
            <person name="Hosokawa M."/>
            <person name="Miyashita H."/>
            <person name="Maruyama F."/>
            <person name="van Verk M.C."/>
            <person name="Dutilh B.E."/>
            <person name="Thompson C.C."/>
            <person name="Thompson F.L."/>
        </authorList>
    </citation>
    <scope>NUCLEOTIDE SEQUENCE [LARGE SCALE GENOMIC DNA]</scope>
    <source>
        <strain evidence="13 14">CCMR0082</strain>
    </source>
</reference>
<sequence length="910" mass="101565">MAYCLNPQCSAPQTHHPNIKVCPSCGFVIGLRARYVAIKPIGQGGFGRTFLAIDQGFPTKPRCVIKQFFPALRSSKHPDTVTKLFYQEANQLKKLGHHGNIPRLIDYFEQDNHLYLIQDYIEGQDLAHELQKTGTFSEAQIWHVLNQVLPTLKFIHNHNIIHRDIKPANIIRRATDQSLVLVDLGAAKHVTGLALAQTGTVIGSAEYTAPEQARGKAVFASDIYSLGITCIHLLTAVSPFSLYETGEGRWVWQDYLQQPVSPRLAQLLNKMILMPTNHRYQTIEEIQTSIDGENAQSGPASFLKTPESKAPYGRGKRSSNRFKNKEASPSPQPFIAKTPEESPLAVPSPSSELLDTDQYTLSLDASDQYTLPNSTLKTPESKAPYGRKKRSSNRFKNKEASPPPQPLIAKTPEEGPLAVPSQSSELLDADQYTLSLDASDQYTLPKSNNTDRQVTRNSANPFSFITTISLGLLVAFFGAVAVVIYYPSLLESTFQRHEITGWLNSEERKSMSTDADIVINSEGLELGQPIISRDGKLLYAISGTIEGLYVKVWELESGNLVDDIPIEESHIAMSYDRHQYLLAGHNYQGLTIFDTTNGQIFTSVDDFIPAGGFSHSPSFGDSRLGLSENQSFLVEDAVTQTDQGDPLHSTSVWDLRSHKRLIHEETIYSSDNLWVGVSWSLLSSNVHHSSHLFSADSQHVVVDRQNRVEIWNVDSGTRFFSLEADAASFTTKENILISEKHREVVVGDDTTSFSRLVPYDITVWDTSQQRPISVLGEGRISFTGTGERFVFYDNQTNQLSLFDTQSGKEIREFSQYDLSANKHISHIALSDDGDLLATIVSEDRVDALHTRKKHLIWWDAKTGEVLGKPQSVDIGSYDYSIVQFTPDGRYLVIGEGFDAPLQIWKTPKWD</sequence>
<feature type="compositionally biased region" description="Polar residues" evidence="10">
    <location>
        <begin position="289"/>
        <end position="299"/>
    </location>
</feature>
<keyword evidence="11" id="KW-0472">Membrane</keyword>
<feature type="transmembrane region" description="Helical" evidence="11">
    <location>
        <begin position="462"/>
        <end position="486"/>
    </location>
</feature>
<evidence type="ECO:0000256" key="11">
    <source>
        <dbReference type="SAM" id="Phobius"/>
    </source>
</evidence>
<dbReference type="PANTHER" id="PTHR24363">
    <property type="entry name" value="SERINE/THREONINE PROTEIN KINASE"/>
    <property type="match status" value="1"/>
</dbReference>
<evidence type="ECO:0000313" key="14">
    <source>
        <dbReference type="Proteomes" id="UP000473574"/>
    </source>
</evidence>
<comment type="catalytic activity">
    <reaction evidence="8">
        <text>L-seryl-[protein] + ATP = O-phospho-L-seryl-[protein] + ADP + H(+)</text>
        <dbReference type="Rhea" id="RHEA:17989"/>
        <dbReference type="Rhea" id="RHEA-COMP:9863"/>
        <dbReference type="Rhea" id="RHEA-COMP:11604"/>
        <dbReference type="ChEBI" id="CHEBI:15378"/>
        <dbReference type="ChEBI" id="CHEBI:29999"/>
        <dbReference type="ChEBI" id="CHEBI:30616"/>
        <dbReference type="ChEBI" id="CHEBI:83421"/>
        <dbReference type="ChEBI" id="CHEBI:456216"/>
        <dbReference type="EC" id="2.7.11.1"/>
    </reaction>
</comment>
<evidence type="ECO:0000259" key="12">
    <source>
        <dbReference type="PROSITE" id="PS50011"/>
    </source>
</evidence>
<feature type="region of interest" description="Disordered" evidence="10">
    <location>
        <begin position="366"/>
        <end position="422"/>
    </location>
</feature>
<feature type="compositionally biased region" description="Polar residues" evidence="10">
    <location>
        <begin position="366"/>
        <end position="378"/>
    </location>
</feature>
<dbReference type="PROSITE" id="PS50011">
    <property type="entry name" value="PROTEIN_KINASE_DOM"/>
    <property type="match status" value="1"/>
</dbReference>
<dbReference type="InterPro" id="IPR011047">
    <property type="entry name" value="Quinoprotein_ADH-like_sf"/>
</dbReference>
<evidence type="ECO:0000256" key="10">
    <source>
        <dbReference type="SAM" id="MobiDB-lite"/>
    </source>
</evidence>
<dbReference type="Proteomes" id="UP000473574">
    <property type="component" value="Unassembled WGS sequence"/>
</dbReference>
<dbReference type="PROSITE" id="PS00107">
    <property type="entry name" value="PROTEIN_KINASE_ATP"/>
    <property type="match status" value="1"/>
</dbReference>
<dbReference type="EMBL" id="QZCE01000002">
    <property type="protein sequence ID" value="NEZ66972.1"/>
    <property type="molecule type" value="Genomic_DNA"/>
</dbReference>
<evidence type="ECO:0000256" key="2">
    <source>
        <dbReference type="ARBA" id="ARBA00022527"/>
    </source>
</evidence>
<evidence type="ECO:0000256" key="7">
    <source>
        <dbReference type="ARBA" id="ARBA00047899"/>
    </source>
</evidence>
<evidence type="ECO:0000256" key="5">
    <source>
        <dbReference type="ARBA" id="ARBA00022777"/>
    </source>
</evidence>
<dbReference type="AlphaFoldDB" id="A0A6M0SH85"/>
<keyword evidence="5" id="KW-0418">Kinase</keyword>
<comment type="caution">
    <text evidence="13">The sequence shown here is derived from an EMBL/GenBank/DDBJ whole genome shotgun (WGS) entry which is preliminary data.</text>
</comment>
<feature type="binding site" evidence="9">
    <location>
        <position position="66"/>
    </location>
    <ligand>
        <name>ATP</name>
        <dbReference type="ChEBI" id="CHEBI:30616"/>
    </ligand>
</feature>
<keyword evidence="3" id="KW-0808">Transferase</keyword>
<keyword evidence="4 9" id="KW-0547">Nucleotide-binding</keyword>
<dbReference type="InterPro" id="IPR015943">
    <property type="entry name" value="WD40/YVTN_repeat-like_dom_sf"/>
</dbReference>
<dbReference type="Pfam" id="PF00069">
    <property type="entry name" value="Pkinase"/>
    <property type="match status" value="1"/>
</dbReference>
<dbReference type="InterPro" id="IPR011009">
    <property type="entry name" value="Kinase-like_dom_sf"/>
</dbReference>
<feature type="domain" description="Protein kinase" evidence="12">
    <location>
        <begin position="35"/>
        <end position="303"/>
    </location>
</feature>
<evidence type="ECO:0000256" key="3">
    <source>
        <dbReference type="ARBA" id="ARBA00022679"/>
    </source>
</evidence>
<feature type="region of interest" description="Disordered" evidence="10">
    <location>
        <begin position="289"/>
        <end position="352"/>
    </location>
</feature>
<evidence type="ECO:0000256" key="1">
    <source>
        <dbReference type="ARBA" id="ARBA00012513"/>
    </source>
</evidence>
<keyword evidence="6 9" id="KW-0067">ATP-binding</keyword>
<protein>
    <recommendedName>
        <fullName evidence="1">non-specific serine/threonine protein kinase</fullName>
        <ecNumber evidence="1">2.7.11.1</ecNumber>
    </recommendedName>
</protein>
<dbReference type="GO" id="GO:0005524">
    <property type="term" value="F:ATP binding"/>
    <property type="evidence" value="ECO:0007669"/>
    <property type="project" value="UniProtKB-UniRule"/>
</dbReference>
<evidence type="ECO:0000256" key="4">
    <source>
        <dbReference type="ARBA" id="ARBA00022741"/>
    </source>
</evidence>
<organism evidence="13 14">
    <name type="scientific">Adonisia turfae CCMR0082</name>
    <dbReference type="NCBI Taxonomy" id="2304604"/>
    <lineage>
        <taxon>Bacteria</taxon>
        <taxon>Bacillati</taxon>
        <taxon>Cyanobacteriota</taxon>
        <taxon>Adonisia</taxon>
        <taxon>Adonisia turfae</taxon>
    </lineage>
</organism>
<dbReference type="Gene3D" id="2.130.10.10">
    <property type="entry name" value="YVTN repeat-like/Quinoprotein amine dehydrogenase"/>
    <property type="match status" value="2"/>
</dbReference>
<proteinExistence type="predicted"/>